<dbReference type="InterPro" id="IPR035107">
    <property type="entry name" value="tRNA_thiolation_TtcA_Ctu1"/>
</dbReference>
<dbReference type="RefSeq" id="WP_242941910.1">
    <property type="nucleotide sequence ID" value="NZ_FWWT01000008.1"/>
</dbReference>
<sequence length="242" mass="27621">MWRNYKHPMFTKVKKAMYKYNMIEDNDTIAVGVSGGKDSIFLLNSLAVLKEILPVKFNIIAITLDLGYENDYSTVEKYCKSLNIPYHIKNTDIAKVVFDERKEKSPCSLCAKMRRGALNNFAKELGCNKVALGHHSDDAIETFMLSLHYEGRIHCFAPSTYLSRIDLTVVRPLIFIAEKDIIYLVKKFDLPIVVNNCPANGKTKRQEVKDLLSDMKKNNPLVKDHMLSAIINTIWKGQTNTE</sequence>
<dbReference type="CDD" id="cd24138">
    <property type="entry name" value="TtcA-like"/>
    <property type="match status" value="1"/>
</dbReference>
<dbReference type="GO" id="GO:0008033">
    <property type="term" value="P:tRNA processing"/>
    <property type="evidence" value="ECO:0007669"/>
    <property type="project" value="InterPro"/>
</dbReference>
<dbReference type="InterPro" id="IPR014729">
    <property type="entry name" value="Rossmann-like_a/b/a_fold"/>
</dbReference>
<dbReference type="STRING" id="656914.SAMN00017405_1009"/>
<dbReference type="InterPro" id="IPR011063">
    <property type="entry name" value="TilS/TtcA_N"/>
</dbReference>
<keyword evidence="4" id="KW-1185">Reference proteome</keyword>
<dbReference type="Pfam" id="PF01171">
    <property type="entry name" value="ATP_bind_3"/>
    <property type="match status" value="1"/>
</dbReference>
<feature type="domain" description="tRNA(Ile)-lysidine/2-thiocytidine synthase N-terminal" evidence="2">
    <location>
        <begin position="29"/>
        <end position="203"/>
    </location>
</feature>
<dbReference type="GO" id="GO:0016740">
    <property type="term" value="F:transferase activity"/>
    <property type="evidence" value="ECO:0007669"/>
    <property type="project" value="UniProtKB-KW"/>
</dbReference>
<keyword evidence="1" id="KW-0808">Transferase</keyword>
<dbReference type="PIRSF" id="PIRSF004976">
    <property type="entry name" value="ATPase_YdaO"/>
    <property type="match status" value="1"/>
</dbReference>
<gene>
    <name evidence="3" type="ORF">SAMN00017405_1009</name>
</gene>
<reference evidence="3 4" key="1">
    <citation type="submission" date="2017-04" db="EMBL/GenBank/DDBJ databases">
        <authorList>
            <person name="Afonso C.L."/>
            <person name="Miller P.J."/>
            <person name="Scott M.A."/>
            <person name="Spackman E."/>
            <person name="Goraichik I."/>
            <person name="Dimitrov K.M."/>
            <person name="Suarez D.L."/>
            <person name="Swayne D.E."/>
        </authorList>
    </citation>
    <scope>NUCLEOTIDE SEQUENCE [LARGE SCALE GENOMIC DNA]</scope>
    <source>
        <strain evidence="3 4">DSM 11270</strain>
    </source>
</reference>
<evidence type="ECO:0000259" key="2">
    <source>
        <dbReference type="Pfam" id="PF01171"/>
    </source>
</evidence>
<evidence type="ECO:0000256" key="1">
    <source>
        <dbReference type="ARBA" id="ARBA00022679"/>
    </source>
</evidence>
<dbReference type="EMBL" id="FWWT01000008">
    <property type="protein sequence ID" value="SMB83163.1"/>
    <property type="molecule type" value="Genomic_DNA"/>
</dbReference>
<dbReference type="Gene3D" id="3.40.50.620">
    <property type="entry name" value="HUPs"/>
    <property type="match status" value="1"/>
</dbReference>
<organism evidence="3 4">
    <name type="scientific">Desulfonispora thiosulfatigenes DSM 11270</name>
    <dbReference type="NCBI Taxonomy" id="656914"/>
    <lineage>
        <taxon>Bacteria</taxon>
        <taxon>Bacillati</taxon>
        <taxon>Bacillota</taxon>
        <taxon>Clostridia</taxon>
        <taxon>Eubacteriales</taxon>
        <taxon>Peptococcaceae</taxon>
        <taxon>Desulfonispora</taxon>
    </lineage>
</organism>
<accession>A0A1W1UQ48</accession>
<dbReference type="PANTHER" id="PTHR43686">
    <property type="entry name" value="SULFURTRANSFERASE-RELATED"/>
    <property type="match status" value="1"/>
</dbReference>
<evidence type="ECO:0000313" key="3">
    <source>
        <dbReference type="EMBL" id="SMB83163.1"/>
    </source>
</evidence>
<dbReference type="AlphaFoldDB" id="A0A1W1UQ48"/>
<dbReference type="SUPFAM" id="SSF52402">
    <property type="entry name" value="Adenine nucleotide alpha hydrolases-like"/>
    <property type="match status" value="1"/>
</dbReference>
<evidence type="ECO:0000313" key="4">
    <source>
        <dbReference type="Proteomes" id="UP000192731"/>
    </source>
</evidence>
<dbReference type="PANTHER" id="PTHR43686:SF1">
    <property type="entry name" value="AMINOTRAN_5 DOMAIN-CONTAINING PROTEIN"/>
    <property type="match status" value="1"/>
</dbReference>
<proteinExistence type="predicted"/>
<dbReference type="Proteomes" id="UP000192731">
    <property type="component" value="Unassembled WGS sequence"/>
</dbReference>
<protein>
    <submittedName>
        <fullName evidence="3">tRNA(Ile)-lysidine synthase TilS/MesJ</fullName>
    </submittedName>
</protein>
<name>A0A1W1UQ48_DESTI</name>